<evidence type="ECO:0000313" key="8">
    <source>
        <dbReference type="EMBL" id="EFM02708.1"/>
    </source>
</evidence>
<keyword evidence="2" id="KW-1003">Cell membrane</keyword>
<evidence type="ECO:0000256" key="6">
    <source>
        <dbReference type="ARBA" id="ARBA00023315"/>
    </source>
</evidence>
<gene>
    <name evidence="8" type="ORF">HMPREF0658_0364</name>
</gene>
<feature type="transmembrane region" description="Helical" evidence="7">
    <location>
        <begin position="30"/>
        <end position="49"/>
    </location>
</feature>
<dbReference type="RefSeq" id="WP_006948108.1">
    <property type="nucleotide sequence ID" value="NZ_BAJI01000037.1"/>
</dbReference>
<dbReference type="CDD" id="cd07984">
    <property type="entry name" value="LPLAT_LABLAT-like"/>
    <property type="match status" value="1"/>
</dbReference>
<protein>
    <submittedName>
        <fullName evidence="8">Lipid A biosynthesis (KDO)2-(Lauroyl)-lipid IVA acyltransferase</fullName>
    </submittedName>
</protein>
<dbReference type="PANTHER" id="PTHR30606">
    <property type="entry name" value="LIPID A BIOSYNTHESIS LAUROYL ACYLTRANSFERASE"/>
    <property type="match status" value="1"/>
</dbReference>
<keyword evidence="6 8" id="KW-0012">Acyltransferase</keyword>
<evidence type="ECO:0000256" key="2">
    <source>
        <dbReference type="ARBA" id="ARBA00022475"/>
    </source>
</evidence>
<dbReference type="eggNOG" id="COG4261">
    <property type="taxonomic scope" value="Bacteria"/>
</dbReference>
<organism evidence="8 9">
    <name type="scientific">Hoylesella marshii DSM 16973 = JCM 13450</name>
    <dbReference type="NCBI Taxonomy" id="862515"/>
    <lineage>
        <taxon>Bacteria</taxon>
        <taxon>Pseudomonadati</taxon>
        <taxon>Bacteroidota</taxon>
        <taxon>Bacteroidia</taxon>
        <taxon>Bacteroidales</taxon>
        <taxon>Prevotellaceae</taxon>
        <taxon>Hoylesella</taxon>
    </lineage>
</organism>
<evidence type="ECO:0000256" key="4">
    <source>
        <dbReference type="ARBA" id="ARBA00022679"/>
    </source>
</evidence>
<dbReference type="Proteomes" id="UP000004394">
    <property type="component" value="Unassembled WGS sequence"/>
</dbReference>
<evidence type="ECO:0000256" key="3">
    <source>
        <dbReference type="ARBA" id="ARBA00022519"/>
    </source>
</evidence>
<reference evidence="8" key="1">
    <citation type="submission" date="2010-07" db="EMBL/GenBank/DDBJ databases">
        <authorList>
            <person name="Muzny D."/>
            <person name="Qin X."/>
            <person name="Deng J."/>
            <person name="Jiang H."/>
            <person name="Liu Y."/>
            <person name="Qu J."/>
            <person name="Song X.-Z."/>
            <person name="Zhang L."/>
            <person name="Thornton R."/>
            <person name="Coyle M."/>
            <person name="Francisco L."/>
            <person name="Jackson L."/>
            <person name="Javaid M."/>
            <person name="Korchina V."/>
            <person name="Kovar C."/>
            <person name="Mata R."/>
            <person name="Mathew T."/>
            <person name="Ngo R."/>
            <person name="Nguyen L."/>
            <person name="Nguyen N."/>
            <person name="Okwuonu G."/>
            <person name="Ongeri F."/>
            <person name="Pham C."/>
            <person name="Simmons D."/>
            <person name="Wilczek-Boney K."/>
            <person name="Hale W."/>
            <person name="Jakkamsetti A."/>
            <person name="Pham P."/>
            <person name="Ruth R."/>
            <person name="San Lucas F."/>
            <person name="Warren J."/>
            <person name="Zhang J."/>
            <person name="Zhao Z."/>
            <person name="Zhou C."/>
            <person name="Zhu D."/>
            <person name="Lee S."/>
            <person name="Bess C."/>
            <person name="Blankenburg K."/>
            <person name="Forbes L."/>
            <person name="Fu Q."/>
            <person name="Gubbala S."/>
            <person name="Hirani K."/>
            <person name="Jayaseelan J.C."/>
            <person name="Lara F."/>
            <person name="Munidasa M."/>
            <person name="Palculict T."/>
            <person name="Patil S."/>
            <person name="Pu L.-L."/>
            <person name="Saada N."/>
            <person name="Tang L."/>
            <person name="Weissenberger G."/>
            <person name="Zhu Y."/>
            <person name="Hemphill L."/>
            <person name="Shang Y."/>
            <person name="Youmans B."/>
            <person name="Ayvaz T."/>
            <person name="Ross M."/>
            <person name="Santibanez J."/>
            <person name="Aqrawi P."/>
            <person name="Gross S."/>
            <person name="Joshi V."/>
            <person name="Fowler G."/>
            <person name="Nazareth L."/>
            <person name="Reid J."/>
            <person name="Worley K."/>
            <person name="Petrosino J."/>
            <person name="Highlander S."/>
            <person name="Gibbs R."/>
        </authorList>
    </citation>
    <scope>NUCLEOTIDE SEQUENCE [LARGE SCALE GENOMIC DNA]</scope>
    <source>
        <strain evidence="8">DSM 16973</strain>
    </source>
</reference>
<keyword evidence="3" id="KW-0997">Cell inner membrane</keyword>
<dbReference type="InterPro" id="IPR004960">
    <property type="entry name" value="LipA_acyltrans"/>
</dbReference>
<name>E0NQB3_9BACT</name>
<dbReference type="HOGENOM" id="CLU_049421_2_0_10"/>
<evidence type="ECO:0000256" key="7">
    <source>
        <dbReference type="SAM" id="Phobius"/>
    </source>
</evidence>
<dbReference type="GO" id="GO:0016746">
    <property type="term" value="F:acyltransferase activity"/>
    <property type="evidence" value="ECO:0007669"/>
    <property type="project" value="UniProtKB-KW"/>
</dbReference>
<dbReference type="GO" id="GO:0009247">
    <property type="term" value="P:glycolipid biosynthetic process"/>
    <property type="evidence" value="ECO:0007669"/>
    <property type="project" value="UniProtKB-ARBA"/>
</dbReference>
<dbReference type="BioCyc" id="PMAR862515-HMP:GMOO-375-MONOMER"/>
<evidence type="ECO:0000256" key="5">
    <source>
        <dbReference type="ARBA" id="ARBA00023136"/>
    </source>
</evidence>
<keyword evidence="7" id="KW-0812">Transmembrane</keyword>
<evidence type="ECO:0000256" key="1">
    <source>
        <dbReference type="ARBA" id="ARBA00004533"/>
    </source>
</evidence>
<keyword evidence="4" id="KW-0808">Transferase</keyword>
<dbReference type="PANTHER" id="PTHR30606:SF10">
    <property type="entry name" value="PHOSPHATIDYLINOSITOL MANNOSIDE ACYLTRANSFERASE"/>
    <property type="match status" value="1"/>
</dbReference>
<keyword evidence="7" id="KW-1133">Transmembrane helix</keyword>
<dbReference type="Pfam" id="PF03279">
    <property type="entry name" value="Lip_A_acyltrans"/>
    <property type="match status" value="1"/>
</dbReference>
<keyword evidence="9" id="KW-1185">Reference proteome</keyword>
<accession>E0NQB3</accession>
<evidence type="ECO:0000313" key="9">
    <source>
        <dbReference type="Proteomes" id="UP000004394"/>
    </source>
</evidence>
<dbReference type="OrthoDB" id="9808633at2"/>
<dbReference type="STRING" id="862515.HMPREF0658_0364"/>
<proteinExistence type="predicted"/>
<dbReference type="EMBL" id="AEEI01000015">
    <property type="protein sequence ID" value="EFM02708.1"/>
    <property type="molecule type" value="Genomic_DNA"/>
</dbReference>
<dbReference type="GO" id="GO:0005886">
    <property type="term" value="C:plasma membrane"/>
    <property type="evidence" value="ECO:0007669"/>
    <property type="project" value="UniProtKB-SubCell"/>
</dbReference>
<sequence length="301" mass="34731">MQREWQGSTDGNKWMQQQLINCFRFLNLRIYYAGVAVVVPFYMLFGRGFKTSYSFFRRRIGHGRLRSVFLAYANFFRFGQVIIDRFAAYAGKKFSIAIDNYEAFAELASAPGSFMMLSAHVGNYEMGGYNLVSEQKTINAIIFAGETETVMENRTIQFGRTNIRMIPIRPDMSHLFAINRALRDGEIVSLPADRCDGSERTVACTFFGQTAHFPMGPFATIQQRRTPALAIFVMKESVKGYRIFVRRLALPDESLPKKEFIHQLSQQYAALVEETVRKYPTQWFNFFDFWAETNNETDGKK</sequence>
<dbReference type="AlphaFoldDB" id="E0NQB3"/>
<comment type="subcellular location">
    <subcellularLocation>
        <location evidence="1">Cell inner membrane</location>
    </subcellularLocation>
</comment>
<comment type="caution">
    <text evidence="8">The sequence shown here is derived from an EMBL/GenBank/DDBJ whole genome shotgun (WGS) entry which is preliminary data.</text>
</comment>
<keyword evidence="5 7" id="KW-0472">Membrane</keyword>